<feature type="compositionally biased region" description="Low complexity" evidence="3">
    <location>
        <begin position="320"/>
        <end position="335"/>
    </location>
</feature>
<organism evidence="4 5">
    <name type="scientific">Filobasidium floriforme</name>
    <dbReference type="NCBI Taxonomy" id="5210"/>
    <lineage>
        <taxon>Eukaryota</taxon>
        <taxon>Fungi</taxon>
        <taxon>Dikarya</taxon>
        <taxon>Basidiomycota</taxon>
        <taxon>Agaricomycotina</taxon>
        <taxon>Tremellomycetes</taxon>
        <taxon>Filobasidiales</taxon>
        <taxon>Filobasidiaceae</taxon>
        <taxon>Filobasidium</taxon>
    </lineage>
</organism>
<evidence type="ECO:0008006" key="6">
    <source>
        <dbReference type="Google" id="ProtNLM"/>
    </source>
</evidence>
<dbReference type="InterPro" id="IPR003591">
    <property type="entry name" value="Leu-rich_rpt_typical-subtyp"/>
</dbReference>
<comment type="caution">
    <text evidence="4">The sequence shown here is derived from an EMBL/GenBank/DDBJ whole genome shotgun (WGS) entry which is preliminary data.</text>
</comment>
<dbReference type="Pfam" id="PF13855">
    <property type="entry name" value="LRR_8"/>
    <property type="match status" value="1"/>
</dbReference>
<sequence length="866" mass="94271">MNTSSGNRPDGLPPTISRLPRLAHRKPALGSSSSNLRTTSSLSDLRGTPLKSSTSCGSKYVASPAGSERSSVASITRTPVVTGGRGNSSIHARPTPNTRPSPSIRAGTPGSSGRLNVSSPSSLRKAASSATLAKVTLPAQGSPIQRSNTPTTPTRAQPKTYSSPQQSIQQAGYRTPEYPNTNAIAPSTPRSTLRAQIAAKRREMQRSTDSSSMDQSLRSVTSRGSMMDQQGLEEMFNEIDLAGRSSARRPPPPSASQYTGSRSRSSDDPEDLFGRSLAETLVKASRSGKLNVANMGLERFPRELWTGVLGLSEDEVGTEPPTDAAPGGRPATTTAEDVFSGRTGFGADDLPPHVRSRQSRSETKKLLDQVPFYEREDLTAIKASGNMLKVVEPYIGMFGALKTLDLRSNMLSELPRNIIDLRELEVLDISHNAFHSLPKSIILLPSLVTLDISHNSLAEVSFLSGERPDQAVLDYRKDNAFLTSFPGTPTRSKFVAEDTDVVLPSLKQMMLQGNKLTNSSLPPVWPENLESLDLSGNALTGQWDVTGLAACRQLKKVVVARNGLTSLIRDNDEEGWRSLESFDLTDNEVREEEHVAQVFGSRSGFNLVLTGCPLPQAPMSMVHSMKPSRAAVESSSEDDSVSAKSCSSSDQRGTGPLKHLYDPVHREIIVDRSSGKDCLGPDREFDLQLVLNAVPEGMTIRKLVLDGILPLKSLRIPSGENPLKGIKEFIIVNSSLESRDDLFSSLAEVMPYLEEVDLSGSLLTHLKGVDRLVGNGLKKLDIRGARIVDIDAIIEIAKHVRAGTWTGKMLLEELDLRDNAIPRLANELGWLPLRTFMVENNEFRNPSRRHWEKGTPALMQWLRDGL</sequence>
<dbReference type="AlphaFoldDB" id="A0A8K0NQ12"/>
<evidence type="ECO:0000313" key="5">
    <source>
        <dbReference type="Proteomes" id="UP000812966"/>
    </source>
</evidence>
<feature type="compositionally biased region" description="Polar residues" evidence="3">
    <location>
        <begin position="207"/>
        <end position="226"/>
    </location>
</feature>
<feature type="compositionally biased region" description="Polar residues" evidence="3">
    <location>
        <begin position="142"/>
        <end position="194"/>
    </location>
</feature>
<feature type="region of interest" description="Disordered" evidence="3">
    <location>
        <begin position="623"/>
        <end position="658"/>
    </location>
</feature>
<feature type="region of interest" description="Disordered" evidence="3">
    <location>
        <begin position="313"/>
        <end position="362"/>
    </location>
</feature>
<feature type="compositionally biased region" description="Polar residues" evidence="3">
    <location>
        <begin position="87"/>
        <end position="101"/>
    </location>
</feature>
<keyword evidence="5" id="KW-1185">Reference proteome</keyword>
<name>A0A8K0NQ12_9TREE</name>
<dbReference type="PANTHER" id="PTHR48051">
    <property type="match status" value="1"/>
</dbReference>
<feature type="region of interest" description="Disordered" evidence="3">
    <location>
        <begin position="1"/>
        <end position="226"/>
    </location>
</feature>
<protein>
    <recommendedName>
        <fullName evidence="6">Leucine-rich repeat-containing protein 40</fullName>
    </recommendedName>
</protein>
<dbReference type="SUPFAM" id="SSF52058">
    <property type="entry name" value="L domain-like"/>
    <property type="match status" value="2"/>
</dbReference>
<evidence type="ECO:0000256" key="2">
    <source>
        <dbReference type="ARBA" id="ARBA00022737"/>
    </source>
</evidence>
<dbReference type="InterPro" id="IPR050216">
    <property type="entry name" value="LRR_domain-containing"/>
</dbReference>
<accession>A0A8K0NQ12</accession>
<evidence type="ECO:0000256" key="3">
    <source>
        <dbReference type="SAM" id="MobiDB-lite"/>
    </source>
</evidence>
<feature type="compositionally biased region" description="Polar residues" evidence="3">
    <location>
        <begin position="68"/>
        <end position="79"/>
    </location>
</feature>
<dbReference type="GO" id="GO:0005737">
    <property type="term" value="C:cytoplasm"/>
    <property type="evidence" value="ECO:0007669"/>
    <property type="project" value="TreeGrafter"/>
</dbReference>
<dbReference type="PROSITE" id="PS51450">
    <property type="entry name" value="LRR"/>
    <property type="match status" value="3"/>
</dbReference>
<dbReference type="InterPro" id="IPR032675">
    <property type="entry name" value="LRR_dom_sf"/>
</dbReference>
<dbReference type="SMART" id="SM00369">
    <property type="entry name" value="LRR_TYP"/>
    <property type="match status" value="5"/>
</dbReference>
<gene>
    <name evidence="4" type="ORF">FFLO_04297</name>
</gene>
<dbReference type="Gene3D" id="3.80.10.10">
    <property type="entry name" value="Ribonuclease Inhibitor"/>
    <property type="match status" value="3"/>
</dbReference>
<keyword evidence="2" id="KW-0677">Repeat</keyword>
<dbReference type="EMBL" id="JABELV010000089">
    <property type="protein sequence ID" value="KAG7531499.1"/>
    <property type="molecule type" value="Genomic_DNA"/>
</dbReference>
<evidence type="ECO:0000256" key="1">
    <source>
        <dbReference type="ARBA" id="ARBA00022614"/>
    </source>
</evidence>
<feature type="region of interest" description="Disordered" evidence="3">
    <location>
        <begin position="243"/>
        <end position="272"/>
    </location>
</feature>
<feature type="compositionally biased region" description="Low complexity" evidence="3">
    <location>
        <begin position="118"/>
        <end position="130"/>
    </location>
</feature>
<reference evidence="4" key="1">
    <citation type="submission" date="2020-04" db="EMBL/GenBank/DDBJ databases">
        <title>Analysis of mating type loci in Filobasidium floriforme.</title>
        <authorList>
            <person name="Nowrousian M."/>
        </authorList>
    </citation>
    <scope>NUCLEOTIDE SEQUENCE</scope>
    <source>
        <strain evidence="4">CBS 6242</strain>
    </source>
</reference>
<dbReference type="Proteomes" id="UP000812966">
    <property type="component" value="Unassembled WGS sequence"/>
</dbReference>
<proteinExistence type="predicted"/>
<keyword evidence="1" id="KW-0433">Leucine-rich repeat</keyword>
<dbReference type="PANTHER" id="PTHR48051:SF1">
    <property type="entry name" value="RAS SUPPRESSOR PROTEIN 1"/>
    <property type="match status" value="1"/>
</dbReference>
<feature type="compositionally biased region" description="Low complexity" evidence="3">
    <location>
        <begin position="29"/>
        <end position="48"/>
    </location>
</feature>
<evidence type="ECO:0000313" key="4">
    <source>
        <dbReference type="EMBL" id="KAG7531499.1"/>
    </source>
</evidence>
<dbReference type="InterPro" id="IPR001611">
    <property type="entry name" value="Leu-rich_rpt"/>
</dbReference>